<feature type="domain" description="PAZ" evidence="3">
    <location>
        <begin position="313"/>
        <end position="427"/>
    </location>
</feature>
<evidence type="ECO:0000313" key="5">
    <source>
        <dbReference type="EMBL" id="CAF1167922.1"/>
    </source>
</evidence>
<dbReference type="Gene3D" id="3.30.420.10">
    <property type="entry name" value="Ribonuclease H-like superfamily/Ribonuclease H"/>
    <property type="match status" value="1"/>
</dbReference>
<comment type="caution">
    <text evidence="7">The sequence shown here is derived from an EMBL/GenBank/DDBJ whole genome shotgun (WGS) entry which is preliminary data.</text>
</comment>
<dbReference type="InterPro" id="IPR012337">
    <property type="entry name" value="RNaseH-like_sf"/>
</dbReference>
<dbReference type="InterPro" id="IPR014811">
    <property type="entry name" value="ArgoL1"/>
</dbReference>
<dbReference type="Proteomes" id="UP000663868">
    <property type="component" value="Unassembled WGS sequence"/>
</dbReference>
<dbReference type="InterPro" id="IPR003165">
    <property type="entry name" value="Piwi"/>
</dbReference>
<dbReference type="Pfam" id="PF16486">
    <property type="entry name" value="ArgoN"/>
    <property type="match status" value="1"/>
</dbReference>
<evidence type="ECO:0000313" key="8">
    <source>
        <dbReference type="EMBL" id="CAF3499530.1"/>
    </source>
</evidence>
<dbReference type="Proteomes" id="UP000663860">
    <property type="component" value="Unassembled WGS sequence"/>
</dbReference>
<evidence type="ECO:0000313" key="11">
    <source>
        <dbReference type="Proteomes" id="UP000663891"/>
    </source>
</evidence>
<dbReference type="InterPro" id="IPR032472">
    <property type="entry name" value="ArgoL2"/>
</dbReference>
<sequence length="963" mass="111173">MSYTKSRDHPDDDYDRDYQSSKRARTSRIDEISSDYSQPRSHSIAGIIDEKPIRNGNPDIVPYYVAPKASSDAGSDTKKRSRSYVRPVIRSAVPNSQIQTIVQRPSKAGNVGQRIELYTNHFSINFSKRSNDVILYQFDVDVEILMRDGSWRSCKKDERFQVLKKIIMEENFPLVWYDEGKNLYSTENLTLNYKKEYQCELTHPKTGRTNKFRFLLINLVKTYELNSIFDFTQKKILVRPHDPVRILETLFKQTQRAEMITIKNQSYLKTQRLDDLGDGRGLASGFYQAIVLGERGPTLNINNTFTCFYQNYNLVEFLSCYLQQDVRKHGIPSKDQPLLVRKVLKGIWFITSHTNKIRKFRLKSFGRPANEHKFTKKEGDQITVADYFRDKWNINLRHPNLPVVELFNPADKNQSNFLPMELVTVDEWQRSFKPLTTDQRAKVTKKTVVRPGERYGMIRRVADQREFNKDSYLEKFGITVDVNEMLLVPARILPPPEIKYKSSRGEQNDAIERVQIGKWYLNNRLQKAREIRTWAVVLVSQREPDNRQIRLARDFAQRLPQAMSKYGLRLSSPPIEKSDAAVPQTILARMNELKMQGCEVIIYILNQVGDDIYHAIKFFGNVKLGMVTQCTKFEKLMSNSDPRKMDMYIQNLVQKFNAKLGGVNQLVTLMRALTSPSARSDTFMFFGIDCTHVQCSRERPSIAAIIGSKDSTSTQYAGRVVQQFSAKGKIALEIIKDLHIYVGELIREFSLHNSRLPNKLVFYRAGVDDGSFQKVLDNELRAIQRACTELYGHNQLPQICFVIVKKRHNTRFFTWDKQTNQTNNIQPGTVIDTDIVSPNGFDFYLNSHAAIQGTSRPMLYQVLYDEIGFTSDDIQQLTYYLCHTDVRCTKAVSVPAPIHYATLCVSRGLNLDYEGQMANEQRSIAASDLEEAMLDENVVVTLDDVQTIKMDFNPQIENTMWFA</sequence>
<dbReference type="EMBL" id="CAJOAY010000493">
    <property type="protein sequence ID" value="CAF3677470.1"/>
    <property type="molecule type" value="Genomic_DNA"/>
</dbReference>
<evidence type="ECO:0000256" key="1">
    <source>
        <dbReference type="RuleBase" id="RU361178"/>
    </source>
</evidence>
<dbReference type="PANTHER" id="PTHR22891">
    <property type="entry name" value="EUKARYOTIC TRANSLATION INITIATION FACTOR 2C"/>
    <property type="match status" value="1"/>
</dbReference>
<dbReference type="SUPFAM" id="SSF53098">
    <property type="entry name" value="Ribonuclease H-like"/>
    <property type="match status" value="1"/>
</dbReference>
<dbReference type="Proteomes" id="UP000663881">
    <property type="component" value="Unassembled WGS sequence"/>
</dbReference>
<dbReference type="EMBL" id="CAJNOE010000353">
    <property type="protein sequence ID" value="CAF1167922.1"/>
    <property type="molecule type" value="Genomic_DNA"/>
</dbReference>
<dbReference type="SMART" id="SM00950">
    <property type="entry name" value="Piwi"/>
    <property type="match status" value="1"/>
</dbReference>
<dbReference type="Gene3D" id="3.40.50.2300">
    <property type="match status" value="1"/>
</dbReference>
<dbReference type="SUPFAM" id="SSF101690">
    <property type="entry name" value="PAZ domain"/>
    <property type="match status" value="1"/>
</dbReference>
<dbReference type="PROSITE" id="PS50822">
    <property type="entry name" value="PIWI"/>
    <property type="match status" value="1"/>
</dbReference>
<proteinExistence type="inferred from homology"/>
<dbReference type="InterPro" id="IPR036085">
    <property type="entry name" value="PAZ_dom_sf"/>
</dbReference>
<dbReference type="SMART" id="SM00949">
    <property type="entry name" value="PAZ"/>
    <property type="match status" value="1"/>
</dbReference>
<dbReference type="EMBL" id="CAJNOG010000552">
    <property type="protein sequence ID" value="CAF1292925.1"/>
    <property type="molecule type" value="Genomic_DNA"/>
</dbReference>
<dbReference type="InterPro" id="IPR032474">
    <property type="entry name" value="Argonaute_N"/>
</dbReference>
<feature type="domain" description="Piwi" evidence="4">
    <location>
        <begin position="600"/>
        <end position="901"/>
    </location>
</feature>
<dbReference type="GO" id="GO:0003723">
    <property type="term" value="F:RNA binding"/>
    <property type="evidence" value="ECO:0007669"/>
    <property type="project" value="InterPro"/>
</dbReference>
<feature type="compositionally biased region" description="Basic and acidic residues" evidence="2">
    <location>
        <begin position="1"/>
        <end position="20"/>
    </location>
</feature>
<dbReference type="Pfam" id="PF08699">
    <property type="entry name" value="ArgoL1"/>
    <property type="match status" value="1"/>
</dbReference>
<protein>
    <submittedName>
        <fullName evidence="7">Uncharacterized protein</fullName>
    </submittedName>
</protein>
<feature type="region of interest" description="Disordered" evidence="2">
    <location>
        <begin position="1"/>
        <end position="51"/>
    </location>
</feature>
<accession>A0A815ERC6</accession>
<dbReference type="Pfam" id="PF16488">
    <property type="entry name" value="ArgoL2"/>
    <property type="match status" value="1"/>
</dbReference>
<gene>
    <name evidence="5" type="ORF">IZO911_LOCUS26717</name>
    <name evidence="6" type="ORF">JYZ213_LOCUS31876</name>
    <name evidence="10" type="ORF">KXQ929_LOCUS33216</name>
    <name evidence="9" type="ORF">OKA104_LOCUS10884</name>
    <name evidence="8" type="ORF">OXD698_LOCUS1233</name>
    <name evidence="7" type="ORF">VCS650_LOCUS31530</name>
</gene>
<name>A0A815ERC6_9BILA</name>
<dbReference type="Pfam" id="PF02170">
    <property type="entry name" value="PAZ"/>
    <property type="match status" value="1"/>
</dbReference>
<evidence type="ECO:0000259" key="4">
    <source>
        <dbReference type="PROSITE" id="PS50822"/>
    </source>
</evidence>
<dbReference type="AlphaFoldDB" id="A0A815ERC6"/>
<dbReference type="PROSITE" id="PS50821">
    <property type="entry name" value="PAZ"/>
    <property type="match status" value="1"/>
</dbReference>
<dbReference type="Proteomes" id="UP000663845">
    <property type="component" value="Unassembled WGS sequence"/>
</dbReference>
<dbReference type="EMBL" id="CAJOBB010004198">
    <property type="protein sequence ID" value="CAF4078811.1"/>
    <property type="molecule type" value="Genomic_DNA"/>
</dbReference>
<dbReference type="Proteomes" id="UP000663891">
    <property type="component" value="Unassembled WGS sequence"/>
</dbReference>
<evidence type="ECO:0000313" key="7">
    <source>
        <dbReference type="EMBL" id="CAF1309835.1"/>
    </source>
</evidence>
<dbReference type="EMBL" id="CAJOAZ010000034">
    <property type="protein sequence ID" value="CAF3499530.1"/>
    <property type="molecule type" value="Genomic_DNA"/>
</dbReference>
<dbReference type="OrthoDB" id="10252740at2759"/>
<evidence type="ECO:0000259" key="3">
    <source>
        <dbReference type="PROSITE" id="PS50821"/>
    </source>
</evidence>
<dbReference type="SMART" id="SM01163">
    <property type="entry name" value="DUF1785"/>
    <property type="match status" value="1"/>
</dbReference>
<organism evidence="7 11">
    <name type="scientific">Adineta steineri</name>
    <dbReference type="NCBI Taxonomy" id="433720"/>
    <lineage>
        <taxon>Eukaryota</taxon>
        <taxon>Metazoa</taxon>
        <taxon>Spiralia</taxon>
        <taxon>Gnathifera</taxon>
        <taxon>Rotifera</taxon>
        <taxon>Eurotatoria</taxon>
        <taxon>Bdelloidea</taxon>
        <taxon>Adinetida</taxon>
        <taxon>Adinetidae</taxon>
        <taxon>Adineta</taxon>
    </lineage>
</organism>
<evidence type="ECO:0000313" key="9">
    <source>
        <dbReference type="EMBL" id="CAF3677470.1"/>
    </source>
</evidence>
<evidence type="ECO:0000313" key="10">
    <source>
        <dbReference type="EMBL" id="CAF4078811.1"/>
    </source>
</evidence>
<dbReference type="CDD" id="cd02846">
    <property type="entry name" value="PAZ_argonaute_like"/>
    <property type="match status" value="1"/>
</dbReference>
<dbReference type="InterPro" id="IPR003100">
    <property type="entry name" value="PAZ_dom"/>
</dbReference>
<evidence type="ECO:0000256" key="2">
    <source>
        <dbReference type="SAM" id="MobiDB-lite"/>
    </source>
</evidence>
<reference evidence="7" key="1">
    <citation type="submission" date="2021-02" db="EMBL/GenBank/DDBJ databases">
        <authorList>
            <person name="Nowell W R."/>
        </authorList>
    </citation>
    <scope>NUCLEOTIDE SEQUENCE</scope>
</reference>
<dbReference type="InterPro" id="IPR036397">
    <property type="entry name" value="RNaseH_sf"/>
</dbReference>
<dbReference type="Pfam" id="PF02171">
    <property type="entry name" value="Piwi"/>
    <property type="match status" value="1"/>
</dbReference>
<comment type="similarity">
    <text evidence="1">Belongs to the argonaute family.</text>
</comment>
<dbReference type="EMBL" id="CAJNON010000542">
    <property type="protein sequence ID" value="CAF1309835.1"/>
    <property type="molecule type" value="Genomic_DNA"/>
</dbReference>
<evidence type="ECO:0000313" key="6">
    <source>
        <dbReference type="EMBL" id="CAF1292925.1"/>
    </source>
</evidence>
<dbReference type="Proteomes" id="UP000663844">
    <property type="component" value="Unassembled WGS sequence"/>
</dbReference>
<dbReference type="Gene3D" id="2.170.260.10">
    <property type="entry name" value="paz domain"/>
    <property type="match status" value="1"/>
</dbReference>